<name>A0ACC2S5D9_9FUNG</name>
<accession>A0ACC2S5D9</accession>
<comment type="caution">
    <text evidence="1">The sequence shown here is derived from an EMBL/GenBank/DDBJ whole genome shotgun (WGS) entry which is preliminary data.</text>
</comment>
<sequence length="86" mass="10091">MSSYKTNLQKFVDTATSKLKLNFKEKTDEDLQLVPSKNKRAEILTKAHKGNVHFGQRATVEQLKASYWWSRMYREAIEHVERCQAC</sequence>
<dbReference type="EMBL" id="QTSX02005789">
    <property type="protein sequence ID" value="KAJ9057506.1"/>
    <property type="molecule type" value="Genomic_DNA"/>
</dbReference>
<organism evidence="1 2">
    <name type="scientific">Entomophthora muscae</name>
    <dbReference type="NCBI Taxonomy" id="34485"/>
    <lineage>
        <taxon>Eukaryota</taxon>
        <taxon>Fungi</taxon>
        <taxon>Fungi incertae sedis</taxon>
        <taxon>Zoopagomycota</taxon>
        <taxon>Entomophthoromycotina</taxon>
        <taxon>Entomophthoromycetes</taxon>
        <taxon>Entomophthorales</taxon>
        <taxon>Entomophthoraceae</taxon>
        <taxon>Entomophthora</taxon>
    </lineage>
</organism>
<evidence type="ECO:0000313" key="2">
    <source>
        <dbReference type="Proteomes" id="UP001165960"/>
    </source>
</evidence>
<keyword evidence="2" id="KW-1185">Reference proteome</keyword>
<dbReference type="Proteomes" id="UP001165960">
    <property type="component" value="Unassembled WGS sequence"/>
</dbReference>
<protein>
    <submittedName>
        <fullName evidence="1">Uncharacterized protein</fullName>
    </submittedName>
</protein>
<gene>
    <name evidence="1" type="ORF">DSO57_1022053</name>
</gene>
<evidence type="ECO:0000313" key="1">
    <source>
        <dbReference type="EMBL" id="KAJ9057506.1"/>
    </source>
</evidence>
<proteinExistence type="predicted"/>
<reference evidence="1" key="1">
    <citation type="submission" date="2022-04" db="EMBL/GenBank/DDBJ databases">
        <title>Genome of the entomopathogenic fungus Entomophthora muscae.</title>
        <authorList>
            <person name="Elya C."/>
            <person name="Lovett B.R."/>
            <person name="Lee E."/>
            <person name="Macias A.M."/>
            <person name="Hajek A.E."/>
            <person name="De Bivort B.L."/>
            <person name="Kasson M.T."/>
            <person name="De Fine Licht H.H."/>
            <person name="Stajich J.E."/>
        </authorList>
    </citation>
    <scope>NUCLEOTIDE SEQUENCE</scope>
    <source>
        <strain evidence="1">Berkeley</strain>
    </source>
</reference>